<comment type="caution">
    <text evidence="1">The sequence shown here is derived from an EMBL/GenBank/DDBJ whole genome shotgun (WGS) entry which is preliminary data.</text>
</comment>
<dbReference type="Proteomes" id="UP000828048">
    <property type="component" value="Chromosome 2"/>
</dbReference>
<keyword evidence="2" id="KW-1185">Reference proteome</keyword>
<accession>A0ACB7X3H3</accession>
<evidence type="ECO:0000313" key="2">
    <source>
        <dbReference type="Proteomes" id="UP000828048"/>
    </source>
</evidence>
<reference evidence="1 2" key="1">
    <citation type="journal article" date="2021" name="Hortic Res">
        <title>High-quality reference genome and annotation aids understanding of berry development for evergreen blueberry (Vaccinium darrowii).</title>
        <authorList>
            <person name="Yu J."/>
            <person name="Hulse-Kemp A.M."/>
            <person name="Babiker E."/>
            <person name="Staton M."/>
        </authorList>
    </citation>
    <scope>NUCLEOTIDE SEQUENCE [LARGE SCALE GENOMIC DNA]</scope>
    <source>
        <strain evidence="2">cv. NJ 8807/NJ 8810</strain>
        <tissue evidence="1">Young leaf</tissue>
    </source>
</reference>
<evidence type="ECO:0000313" key="1">
    <source>
        <dbReference type="EMBL" id="KAH7835236.1"/>
    </source>
</evidence>
<name>A0ACB7X3H3_9ERIC</name>
<organism evidence="1 2">
    <name type="scientific">Vaccinium darrowii</name>
    <dbReference type="NCBI Taxonomy" id="229202"/>
    <lineage>
        <taxon>Eukaryota</taxon>
        <taxon>Viridiplantae</taxon>
        <taxon>Streptophyta</taxon>
        <taxon>Embryophyta</taxon>
        <taxon>Tracheophyta</taxon>
        <taxon>Spermatophyta</taxon>
        <taxon>Magnoliopsida</taxon>
        <taxon>eudicotyledons</taxon>
        <taxon>Gunneridae</taxon>
        <taxon>Pentapetalae</taxon>
        <taxon>asterids</taxon>
        <taxon>Ericales</taxon>
        <taxon>Ericaceae</taxon>
        <taxon>Vaccinioideae</taxon>
        <taxon>Vaccinieae</taxon>
        <taxon>Vaccinium</taxon>
    </lineage>
</organism>
<dbReference type="EMBL" id="CM037152">
    <property type="protein sequence ID" value="KAH7835236.1"/>
    <property type="molecule type" value="Genomic_DNA"/>
</dbReference>
<gene>
    <name evidence="1" type="ORF">Vadar_024283</name>
</gene>
<proteinExistence type="predicted"/>
<protein>
    <submittedName>
        <fullName evidence="1">Uncharacterized protein</fullName>
    </submittedName>
</protein>
<sequence length="76" mass="8765">MSTIICYQYQGIVIQVREICAHGRQWRFPRWQIGVPVDCEAEVSHRFLEASHTNDLRSVLECIADPFISVNFVDAV</sequence>